<dbReference type="EMBL" id="MT143896">
    <property type="protein sequence ID" value="QJH92499.1"/>
    <property type="molecule type" value="Genomic_DNA"/>
</dbReference>
<sequence>MNLQELLEELRENILRDTSDAAVADAGDFLFDDKSLVRYINDAEVQFAKSTLCLRDETTPGVCHLQLVAGQTEYELDQRVLSLFGARVGNRHLKRTTYAAMTRFRGDVSFSPAVETWGHNHGGPAVFYSDRESAKVGVYPAPSAEFIASTGGVLIMRVARKPLKPLVATDLKAEPEVKSEYHLDMLEWAAWRALRNHDHDVENMAKASAHKKRFTDATKELEVAAKRLLAQDIQFGVSTNWS</sequence>
<name>A0A6M3X4F1_9ZZZZ</name>
<dbReference type="AlphaFoldDB" id="A0A6M3X4F1"/>
<evidence type="ECO:0000313" key="1">
    <source>
        <dbReference type="EMBL" id="QJB01477.1"/>
    </source>
</evidence>
<proteinExistence type="predicted"/>
<dbReference type="Pfam" id="PF24175">
    <property type="entry name" value="SU10_adaptor"/>
    <property type="match status" value="1"/>
</dbReference>
<dbReference type="InterPro" id="IPR056209">
    <property type="entry name" value="SU10_adaptor"/>
</dbReference>
<accession>A0A6M3X4F1</accession>
<evidence type="ECO:0000313" key="2">
    <source>
        <dbReference type="EMBL" id="QJH92499.1"/>
    </source>
</evidence>
<reference evidence="2" key="1">
    <citation type="submission" date="2020-03" db="EMBL/GenBank/DDBJ databases">
        <title>The deep terrestrial virosphere.</title>
        <authorList>
            <person name="Holmfeldt K."/>
            <person name="Nilsson E."/>
            <person name="Simone D."/>
            <person name="Lopez-Fernandez M."/>
            <person name="Wu X."/>
            <person name="de Brujin I."/>
            <person name="Lundin D."/>
            <person name="Andersson A."/>
            <person name="Bertilsson S."/>
            <person name="Dopson M."/>
        </authorList>
    </citation>
    <scope>NUCLEOTIDE SEQUENCE</scope>
    <source>
        <strain evidence="1">MM171A00102</strain>
        <strain evidence="2">MM171B00096</strain>
    </source>
</reference>
<gene>
    <name evidence="1" type="ORF">MM171A00102_0036</name>
    <name evidence="2" type="ORF">MM171B00096_0061</name>
</gene>
<dbReference type="EMBL" id="MT143709">
    <property type="protein sequence ID" value="QJB01477.1"/>
    <property type="molecule type" value="Genomic_DNA"/>
</dbReference>
<protein>
    <submittedName>
        <fullName evidence="2">Uncharacterized protein</fullName>
    </submittedName>
</protein>
<organism evidence="2">
    <name type="scientific">viral metagenome</name>
    <dbReference type="NCBI Taxonomy" id="1070528"/>
    <lineage>
        <taxon>unclassified sequences</taxon>
        <taxon>metagenomes</taxon>
        <taxon>organismal metagenomes</taxon>
    </lineage>
</organism>